<evidence type="ECO:0000313" key="2">
    <source>
        <dbReference type="Proteomes" id="UP000217790"/>
    </source>
</evidence>
<dbReference type="Proteomes" id="UP000217790">
    <property type="component" value="Unassembled WGS sequence"/>
</dbReference>
<proteinExistence type="predicted"/>
<dbReference type="EMBL" id="KZ293697">
    <property type="protein sequence ID" value="PBK84527.1"/>
    <property type="molecule type" value="Genomic_DNA"/>
</dbReference>
<gene>
    <name evidence="1" type="ORF">ARMGADRAFT_1037026</name>
</gene>
<keyword evidence="2" id="KW-1185">Reference proteome</keyword>
<protein>
    <submittedName>
        <fullName evidence="1">Uncharacterized protein</fullName>
    </submittedName>
</protein>
<sequence>MYLCGDIGIKVDTVLFLLRHPSLESVSLGASSLIALDRQDIAGILHKQTFPNLQSLATGIEVLDILLASPSSFPSMKEICILGPILFPESLNPQLLGMPDERHRLLSSALLLITSLPVVETLKLPFLSHFSYVTWYAYQVPDSWGLKHYPESSLTNIWRLGFYAAPGVPQKVDDTFIVAALKCFPAV</sequence>
<name>A0A2H3D636_ARMGA</name>
<organism evidence="1 2">
    <name type="scientific">Armillaria gallica</name>
    <name type="common">Bulbous honey fungus</name>
    <name type="synonym">Armillaria bulbosa</name>
    <dbReference type="NCBI Taxonomy" id="47427"/>
    <lineage>
        <taxon>Eukaryota</taxon>
        <taxon>Fungi</taxon>
        <taxon>Dikarya</taxon>
        <taxon>Basidiomycota</taxon>
        <taxon>Agaricomycotina</taxon>
        <taxon>Agaricomycetes</taxon>
        <taxon>Agaricomycetidae</taxon>
        <taxon>Agaricales</taxon>
        <taxon>Marasmiineae</taxon>
        <taxon>Physalacriaceae</taxon>
        <taxon>Armillaria</taxon>
    </lineage>
</organism>
<evidence type="ECO:0000313" key="1">
    <source>
        <dbReference type="EMBL" id="PBK84527.1"/>
    </source>
</evidence>
<accession>A0A2H3D636</accession>
<dbReference type="InParanoid" id="A0A2H3D636"/>
<reference evidence="2" key="1">
    <citation type="journal article" date="2017" name="Nat. Ecol. Evol.">
        <title>Genome expansion and lineage-specific genetic innovations in the forest pathogenic fungi Armillaria.</title>
        <authorList>
            <person name="Sipos G."/>
            <person name="Prasanna A.N."/>
            <person name="Walter M.C."/>
            <person name="O'Connor E."/>
            <person name="Balint B."/>
            <person name="Krizsan K."/>
            <person name="Kiss B."/>
            <person name="Hess J."/>
            <person name="Varga T."/>
            <person name="Slot J."/>
            <person name="Riley R."/>
            <person name="Boka B."/>
            <person name="Rigling D."/>
            <person name="Barry K."/>
            <person name="Lee J."/>
            <person name="Mihaltcheva S."/>
            <person name="LaButti K."/>
            <person name="Lipzen A."/>
            <person name="Waldron R."/>
            <person name="Moloney N.M."/>
            <person name="Sperisen C."/>
            <person name="Kredics L."/>
            <person name="Vagvoelgyi C."/>
            <person name="Patrignani A."/>
            <person name="Fitzpatrick D."/>
            <person name="Nagy I."/>
            <person name="Doyle S."/>
            <person name="Anderson J.B."/>
            <person name="Grigoriev I.V."/>
            <person name="Gueldener U."/>
            <person name="Muensterkoetter M."/>
            <person name="Nagy L.G."/>
        </authorList>
    </citation>
    <scope>NUCLEOTIDE SEQUENCE [LARGE SCALE GENOMIC DNA]</scope>
    <source>
        <strain evidence="2">Ar21-2</strain>
    </source>
</reference>
<dbReference type="AlphaFoldDB" id="A0A2H3D636"/>
<dbReference type="OrthoDB" id="10518058at2759"/>